<dbReference type="SUPFAM" id="SSF54427">
    <property type="entry name" value="NTF2-like"/>
    <property type="match status" value="1"/>
</dbReference>
<dbReference type="STRING" id="1123866.NT01SARS_1137"/>
<evidence type="ECO:0000313" key="3">
    <source>
        <dbReference type="Proteomes" id="UP000010305"/>
    </source>
</evidence>
<dbReference type="Pfam" id="PF12680">
    <property type="entry name" value="SnoaL_2"/>
    <property type="match status" value="1"/>
</dbReference>
<evidence type="ECO:0000313" key="2">
    <source>
        <dbReference type="EMBL" id="EJP71330.1"/>
    </source>
</evidence>
<dbReference type="Gene3D" id="3.10.450.50">
    <property type="match status" value="1"/>
</dbReference>
<dbReference type="AlphaFoldDB" id="J4WPI1"/>
<feature type="domain" description="SnoaL-like" evidence="1">
    <location>
        <begin position="5"/>
        <end position="101"/>
    </location>
</feature>
<dbReference type="Proteomes" id="UP000010305">
    <property type="component" value="Unassembled WGS sequence"/>
</dbReference>
<accession>J4WPI1</accession>
<evidence type="ECO:0000259" key="1">
    <source>
        <dbReference type="Pfam" id="PF12680"/>
    </source>
</evidence>
<protein>
    <recommendedName>
        <fullName evidence="1">SnoaL-like domain-containing protein</fullName>
    </recommendedName>
</protein>
<organism evidence="2 3">
    <name type="scientific">SAR86 cluster bacterium SAR86A</name>
    <dbReference type="NCBI Taxonomy" id="1123866"/>
    <lineage>
        <taxon>Bacteria</taxon>
        <taxon>Pseudomonadati</taxon>
        <taxon>Pseudomonadota</taxon>
        <taxon>Gammaproteobacteria</taxon>
        <taxon>SAR86 cluster</taxon>
    </lineage>
</organism>
<reference evidence="2 3" key="1">
    <citation type="journal article" date="2012" name="ISME J.">
        <title>Genomic insights to SAR86, an abundant and uncultivated marine bacterial lineage.</title>
        <authorList>
            <person name="Dupont C.L."/>
            <person name="Rusch D.B."/>
            <person name="Yooseph S."/>
            <person name="Lombardo M.J."/>
            <person name="Richter R.A."/>
            <person name="Valas R."/>
            <person name="Novotny M."/>
            <person name="Yee-Greenbaum J."/>
            <person name="Selengut J.D."/>
            <person name="Haft D.H."/>
            <person name="Halpern A.L."/>
            <person name="Lasken R.S."/>
            <person name="Nealson K."/>
            <person name="Friedman R."/>
            <person name="Venter J.C."/>
        </authorList>
    </citation>
    <scope>NUCLEOTIDE SEQUENCE [LARGE SCALE GENOMIC DNA]</scope>
</reference>
<dbReference type="HOGENOM" id="CLU_167197_0_0_6"/>
<dbReference type="InterPro" id="IPR037401">
    <property type="entry name" value="SnoaL-like"/>
</dbReference>
<dbReference type="EMBL" id="JH611157">
    <property type="protein sequence ID" value="EJP71330.1"/>
    <property type="molecule type" value="Genomic_DNA"/>
</dbReference>
<proteinExistence type="predicted"/>
<name>J4WPI1_9GAMM</name>
<gene>
    <name evidence="2" type="ORF">NT01SARS_1137</name>
</gene>
<sequence length="107" mass="12398">MRELVTKYFEDFCNKDLEKLSDIFSEEITLQDWDIHAEGKQKVLEANKNIFNSVDTISVNLNQLYIDDNVATCIIEIVINNKETLKVIDIIKIDTDGKIKEISAYKQ</sequence>
<dbReference type="InterPro" id="IPR032710">
    <property type="entry name" value="NTF2-like_dom_sf"/>
</dbReference>